<sequence>MVQSIKINLEMIESMIYYWKATTERQKVGEPFIFSMVDNPLMSPLYGEDFTKEGARKVLSAISNREIFKSETKAEGRFWNNQMWMMEDLGVMEAMTSPLKTLNLDHLVPALETDQDIKQLEVVFLPGHIDTAYKSGHRLFVNFFKITGVIEGSGFQIEGLPIKDFLFVKLKEMLQ</sequence>
<dbReference type="OrthoDB" id="362018at2"/>
<dbReference type="Proteomes" id="UP000199208">
    <property type="component" value="Unassembled WGS sequence"/>
</dbReference>
<dbReference type="RefSeq" id="WP_092592828.1">
    <property type="nucleotide sequence ID" value="NZ_FMWL01000021.1"/>
</dbReference>
<evidence type="ECO:0000313" key="1">
    <source>
        <dbReference type="EMBL" id="SCZ81717.1"/>
    </source>
</evidence>
<dbReference type="STRING" id="1120920.SAMN03080599_02964"/>
<dbReference type="AlphaFoldDB" id="A0A1G5S6I9"/>
<proteinExistence type="predicted"/>
<name>A0A1G5S6I9_9FIRM</name>
<protein>
    <submittedName>
        <fullName evidence="1">Uncharacterized protein</fullName>
    </submittedName>
</protein>
<organism evidence="1 2">
    <name type="scientific">Acidaminobacter hydrogenoformans DSM 2784</name>
    <dbReference type="NCBI Taxonomy" id="1120920"/>
    <lineage>
        <taxon>Bacteria</taxon>
        <taxon>Bacillati</taxon>
        <taxon>Bacillota</taxon>
        <taxon>Clostridia</taxon>
        <taxon>Peptostreptococcales</taxon>
        <taxon>Acidaminobacteraceae</taxon>
        <taxon>Acidaminobacter</taxon>
    </lineage>
</organism>
<reference evidence="1 2" key="1">
    <citation type="submission" date="2016-10" db="EMBL/GenBank/DDBJ databases">
        <authorList>
            <person name="de Groot N.N."/>
        </authorList>
    </citation>
    <scope>NUCLEOTIDE SEQUENCE [LARGE SCALE GENOMIC DNA]</scope>
    <source>
        <strain evidence="1 2">DSM 2784</strain>
    </source>
</reference>
<accession>A0A1G5S6I9</accession>
<gene>
    <name evidence="1" type="ORF">SAMN03080599_02964</name>
</gene>
<evidence type="ECO:0000313" key="2">
    <source>
        <dbReference type="Proteomes" id="UP000199208"/>
    </source>
</evidence>
<keyword evidence="2" id="KW-1185">Reference proteome</keyword>
<dbReference type="EMBL" id="FMWL01000021">
    <property type="protein sequence ID" value="SCZ81717.1"/>
    <property type="molecule type" value="Genomic_DNA"/>
</dbReference>